<dbReference type="EMBL" id="FUGE01000226">
    <property type="protein sequence ID" value="SJM72951.1"/>
    <property type="molecule type" value="Genomic_DNA"/>
</dbReference>
<dbReference type="RefSeq" id="WP_167366874.1">
    <property type="nucleotide sequence ID" value="NZ_FUGE01000226.1"/>
</dbReference>
<dbReference type="NCBIfam" id="TIGR02564">
    <property type="entry name" value="cas_Csy1"/>
    <property type="match status" value="1"/>
</dbReference>
<dbReference type="Proteomes" id="UP000188357">
    <property type="component" value="Unassembled WGS sequence"/>
</dbReference>
<reference evidence="1 2" key="1">
    <citation type="submission" date="2017-02" db="EMBL/GenBank/DDBJ databases">
        <authorList>
            <person name="Peterson S.W."/>
        </authorList>
    </citation>
    <scope>NUCLEOTIDE SEQUENCE [LARGE SCALE GENOMIC DNA]</scope>
    <source>
        <strain evidence="1">Psychrobacter_piechaudii</strain>
    </source>
</reference>
<dbReference type="STRING" id="1945521.A1232T_02150"/>
<dbReference type="AlphaFoldDB" id="A0A1R4GXS2"/>
<evidence type="ECO:0000313" key="2">
    <source>
        <dbReference type="Proteomes" id="UP000188357"/>
    </source>
</evidence>
<dbReference type="InterPro" id="IPR013397">
    <property type="entry name" value="CRISPR-assoc_prot_Csy1"/>
</dbReference>
<keyword evidence="2" id="KW-1185">Reference proteome</keyword>
<proteinExistence type="predicted"/>
<dbReference type="Pfam" id="PF09611">
    <property type="entry name" value="Cas_Csy1"/>
    <property type="match status" value="1"/>
</dbReference>
<organism evidence="1 2">
    <name type="scientific">Psychrobacter piechaudii</name>
    <dbReference type="NCBI Taxonomy" id="1945521"/>
    <lineage>
        <taxon>Bacteria</taxon>
        <taxon>Pseudomonadati</taxon>
        <taxon>Pseudomonadota</taxon>
        <taxon>Gammaproteobacteria</taxon>
        <taxon>Moraxellales</taxon>
        <taxon>Moraxellaceae</taxon>
        <taxon>Psychrobacter</taxon>
    </lineage>
</organism>
<name>A0A1R4GXS2_9GAMM</name>
<accession>A0A1R4GXS2</accession>
<gene>
    <name evidence="1" type="primary">csy1_1</name>
    <name evidence="1" type="ORF">A1232T_02150</name>
</gene>
<sequence length="499" mass="57471">MTNENDKEWEQLIVDFLQSKFDTDLIKFIKETFKEIQKLASKSKEVSEEFEAFLDARKNKKPDHLTETDFQKARMIELFEYLDEFSLVDKIQLASEYQAMVEKITAKYHINTWIEDASDNASSVTFATHVSKLTHSKIDSSSLNDAISSARDDLLTTSSLPNPIVDGAVAGNQYAPIYQFLSLEINGVTLAQALAEPSNTILQAFAKNDAQLSEWNKHFKEVTQASTLSTHFLAKQVYFPINTEQDQYHLLCHMVSSSLAQHIFGALFNDENKQIRNQYFDKKYHSEVFYDFPAKATLAVTASNHSNASQLNGRRGGKLYLFNTQPPIWQSQTKPPANETNLFNHYLLNQMSRDNINGFCAMFLSAIEVYRKPNIMQGLEKWLQAITDDVIAYASTVQQLPAEWSINSELEANRIEHCYFLDIDRQDETFITAQRNNEWQSVVARDFGQWINNKLSSKGKNFTPQPEHRKLWQKFFSEHLRDYMNIVLIDDLTKESEVL</sequence>
<evidence type="ECO:0000313" key="1">
    <source>
        <dbReference type="EMBL" id="SJM72951.1"/>
    </source>
</evidence>
<protein>
    <submittedName>
        <fullName evidence="1">CRISPR-associated protein Csy1</fullName>
    </submittedName>
</protein>